<gene>
    <name evidence="4" type="ORF">DPMN_180931</name>
</gene>
<dbReference type="InterPro" id="IPR036719">
    <property type="entry name" value="Neuro-gated_channel_TM_sf"/>
</dbReference>
<feature type="transmembrane region" description="Helical" evidence="1">
    <location>
        <begin position="67"/>
        <end position="85"/>
    </location>
</feature>
<dbReference type="GO" id="GO:0004888">
    <property type="term" value="F:transmembrane signaling receptor activity"/>
    <property type="evidence" value="ECO:0007669"/>
    <property type="project" value="InterPro"/>
</dbReference>
<evidence type="ECO:0000256" key="1">
    <source>
        <dbReference type="SAM" id="Phobius"/>
    </source>
</evidence>
<dbReference type="Gene3D" id="1.20.58.390">
    <property type="entry name" value="Neurotransmitter-gated ion-channel transmembrane domain"/>
    <property type="match status" value="1"/>
</dbReference>
<proteinExistence type="predicted"/>
<evidence type="ECO:0000313" key="4">
    <source>
        <dbReference type="EMBL" id="KAH3746523.1"/>
    </source>
</evidence>
<keyword evidence="2" id="KW-0732">Signal</keyword>
<feature type="transmembrane region" description="Helical" evidence="1">
    <location>
        <begin position="91"/>
        <end position="114"/>
    </location>
</feature>
<evidence type="ECO:0000256" key="2">
    <source>
        <dbReference type="SAM" id="SignalP"/>
    </source>
</evidence>
<keyword evidence="1" id="KW-1133">Transmembrane helix</keyword>
<accession>A0A9D4DCJ8</accession>
<comment type="caution">
    <text evidence="4">The sequence shown here is derived from an EMBL/GenBank/DDBJ whole genome shotgun (WGS) entry which is preliminary data.</text>
</comment>
<dbReference type="PANTHER" id="PTHR18945">
    <property type="entry name" value="NEUROTRANSMITTER GATED ION CHANNEL"/>
    <property type="match status" value="1"/>
</dbReference>
<feature type="signal peptide" evidence="2">
    <location>
        <begin position="1"/>
        <end position="19"/>
    </location>
</feature>
<dbReference type="GO" id="GO:0016020">
    <property type="term" value="C:membrane"/>
    <property type="evidence" value="ECO:0007669"/>
    <property type="project" value="InterPro"/>
</dbReference>
<reference evidence="4" key="1">
    <citation type="journal article" date="2019" name="bioRxiv">
        <title>The Genome of the Zebra Mussel, Dreissena polymorpha: A Resource for Invasive Species Research.</title>
        <authorList>
            <person name="McCartney M.A."/>
            <person name="Auch B."/>
            <person name="Kono T."/>
            <person name="Mallez S."/>
            <person name="Zhang Y."/>
            <person name="Obille A."/>
            <person name="Becker A."/>
            <person name="Abrahante J.E."/>
            <person name="Garbe J."/>
            <person name="Badalamenti J.P."/>
            <person name="Herman A."/>
            <person name="Mangelson H."/>
            <person name="Liachko I."/>
            <person name="Sullivan S."/>
            <person name="Sone E.D."/>
            <person name="Koren S."/>
            <person name="Silverstein K.A.T."/>
            <person name="Beckman K.B."/>
            <person name="Gohl D.M."/>
        </authorList>
    </citation>
    <scope>NUCLEOTIDE SEQUENCE</scope>
    <source>
        <strain evidence="4">Duluth1</strain>
        <tissue evidence="4">Whole animal</tissue>
    </source>
</reference>
<evidence type="ECO:0000259" key="3">
    <source>
        <dbReference type="Pfam" id="PF02932"/>
    </source>
</evidence>
<dbReference type="Proteomes" id="UP000828390">
    <property type="component" value="Unassembled WGS sequence"/>
</dbReference>
<protein>
    <recommendedName>
        <fullName evidence="3">Neurotransmitter-gated ion-channel transmembrane domain-containing protein</fullName>
    </recommendedName>
</protein>
<dbReference type="EMBL" id="JAIWYP010000010">
    <property type="protein sequence ID" value="KAH3746523.1"/>
    <property type="molecule type" value="Genomic_DNA"/>
</dbReference>
<feature type="chain" id="PRO_5038956290" description="Neurotransmitter-gated ion-channel transmembrane domain-containing protein" evidence="2">
    <location>
        <begin position="20"/>
        <end position="120"/>
    </location>
</feature>
<dbReference type="CDD" id="cd19051">
    <property type="entry name" value="LGIC_TM_cation"/>
    <property type="match status" value="1"/>
</dbReference>
<dbReference type="InterPro" id="IPR006201">
    <property type="entry name" value="Neur_channel"/>
</dbReference>
<dbReference type="Pfam" id="PF02932">
    <property type="entry name" value="Neur_chan_memb"/>
    <property type="match status" value="1"/>
</dbReference>
<keyword evidence="1" id="KW-0472">Membrane</keyword>
<sequence>MLLLMLLLLLCLNINTDFSEIVFEVKLKRKPGFYITNIIIPVILLSILNTFSFVLPITSGERASFSVTVFLSLAVFLTIVAATLPTNSYNVSLLSVFLILMTVSSTLIVDLCLVEARLAI</sequence>
<feature type="transmembrane region" description="Helical" evidence="1">
    <location>
        <begin position="35"/>
        <end position="55"/>
    </location>
</feature>
<keyword evidence="1" id="KW-0812">Transmembrane</keyword>
<feature type="domain" description="Neurotransmitter-gated ion-channel transmembrane" evidence="3">
    <location>
        <begin position="38"/>
        <end position="109"/>
    </location>
</feature>
<dbReference type="InterPro" id="IPR006029">
    <property type="entry name" value="Neurotrans-gated_channel_TM"/>
</dbReference>
<keyword evidence="5" id="KW-1185">Reference proteome</keyword>
<evidence type="ECO:0000313" key="5">
    <source>
        <dbReference type="Proteomes" id="UP000828390"/>
    </source>
</evidence>
<dbReference type="GO" id="GO:0005216">
    <property type="term" value="F:monoatomic ion channel activity"/>
    <property type="evidence" value="ECO:0007669"/>
    <property type="project" value="InterPro"/>
</dbReference>
<dbReference type="SUPFAM" id="SSF90112">
    <property type="entry name" value="Neurotransmitter-gated ion-channel transmembrane pore"/>
    <property type="match status" value="1"/>
</dbReference>
<dbReference type="AlphaFoldDB" id="A0A9D4DCJ8"/>
<name>A0A9D4DCJ8_DREPO</name>
<organism evidence="4 5">
    <name type="scientific">Dreissena polymorpha</name>
    <name type="common">Zebra mussel</name>
    <name type="synonym">Mytilus polymorpha</name>
    <dbReference type="NCBI Taxonomy" id="45954"/>
    <lineage>
        <taxon>Eukaryota</taxon>
        <taxon>Metazoa</taxon>
        <taxon>Spiralia</taxon>
        <taxon>Lophotrochozoa</taxon>
        <taxon>Mollusca</taxon>
        <taxon>Bivalvia</taxon>
        <taxon>Autobranchia</taxon>
        <taxon>Heteroconchia</taxon>
        <taxon>Euheterodonta</taxon>
        <taxon>Imparidentia</taxon>
        <taxon>Neoheterodontei</taxon>
        <taxon>Myida</taxon>
        <taxon>Dreissenoidea</taxon>
        <taxon>Dreissenidae</taxon>
        <taxon>Dreissena</taxon>
    </lineage>
</organism>
<reference evidence="4" key="2">
    <citation type="submission" date="2020-11" db="EMBL/GenBank/DDBJ databases">
        <authorList>
            <person name="McCartney M.A."/>
            <person name="Auch B."/>
            <person name="Kono T."/>
            <person name="Mallez S."/>
            <person name="Becker A."/>
            <person name="Gohl D.M."/>
            <person name="Silverstein K.A.T."/>
            <person name="Koren S."/>
            <person name="Bechman K.B."/>
            <person name="Herman A."/>
            <person name="Abrahante J.E."/>
            <person name="Garbe J."/>
        </authorList>
    </citation>
    <scope>NUCLEOTIDE SEQUENCE</scope>
    <source>
        <strain evidence="4">Duluth1</strain>
        <tissue evidence="4">Whole animal</tissue>
    </source>
</reference>
<dbReference type="InterPro" id="IPR038050">
    <property type="entry name" value="Neuro_actylchol_rec"/>
</dbReference>